<dbReference type="Gene3D" id="2.170.130.10">
    <property type="entry name" value="TonB-dependent receptor, plug domain"/>
    <property type="match status" value="1"/>
</dbReference>
<organism evidence="15 16">
    <name type="scientific">Abyssalbus ytuae</name>
    <dbReference type="NCBI Taxonomy" id="2926907"/>
    <lineage>
        <taxon>Bacteria</taxon>
        <taxon>Pseudomonadati</taxon>
        <taxon>Bacteroidota</taxon>
        <taxon>Flavobacteriia</taxon>
        <taxon>Flavobacteriales</taxon>
        <taxon>Flavobacteriaceae</taxon>
        <taxon>Abyssalbus</taxon>
    </lineage>
</organism>
<dbReference type="SUPFAM" id="SSF56935">
    <property type="entry name" value="Porins"/>
    <property type="match status" value="1"/>
</dbReference>
<dbReference type="GO" id="GO:0015344">
    <property type="term" value="F:siderophore uptake transmembrane transporter activity"/>
    <property type="evidence" value="ECO:0007669"/>
    <property type="project" value="TreeGrafter"/>
</dbReference>
<protein>
    <submittedName>
        <fullName evidence="15">SusC/RagA family TonB-linked outer membrane protein</fullName>
    </submittedName>
</protein>
<dbReference type="InterPro" id="IPR037066">
    <property type="entry name" value="Plug_dom_sf"/>
</dbReference>
<keyword evidence="7 10" id="KW-0472">Membrane</keyword>
<evidence type="ECO:0000256" key="1">
    <source>
        <dbReference type="ARBA" id="ARBA00004571"/>
    </source>
</evidence>
<dbReference type="Pfam" id="PF07715">
    <property type="entry name" value="Plug"/>
    <property type="match status" value="1"/>
</dbReference>
<dbReference type="PROSITE" id="PS52016">
    <property type="entry name" value="TONB_DEPENDENT_REC_3"/>
    <property type="match status" value="1"/>
</dbReference>
<dbReference type="KEGG" id="fbm:MQE35_04065"/>
<evidence type="ECO:0000256" key="12">
    <source>
        <dbReference type="SAM" id="SignalP"/>
    </source>
</evidence>
<dbReference type="InterPro" id="IPR039426">
    <property type="entry name" value="TonB-dep_rcpt-like"/>
</dbReference>
<dbReference type="InterPro" id="IPR036942">
    <property type="entry name" value="Beta-barrel_TonB_sf"/>
</dbReference>
<comment type="subcellular location">
    <subcellularLocation>
        <location evidence="1 10">Cell outer membrane</location>
        <topology evidence="1 10">Multi-pass membrane protein</topology>
    </subcellularLocation>
</comment>
<comment type="similarity">
    <text evidence="10 11">Belongs to the TonB-dependent receptor family.</text>
</comment>
<dbReference type="Pfam" id="PF13715">
    <property type="entry name" value="CarbopepD_reg_2"/>
    <property type="match status" value="1"/>
</dbReference>
<keyword evidence="6 11" id="KW-0798">TonB box</keyword>
<proteinExistence type="inferred from homology"/>
<evidence type="ECO:0000256" key="3">
    <source>
        <dbReference type="ARBA" id="ARBA00022452"/>
    </source>
</evidence>
<dbReference type="InterPro" id="IPR000531">
    <property type="entry name" value="Beta-barrel_TonB"/>
</dbReference>
<evidence type="ECO:0000256" key="8">
    <source>
        <dbReference type="ARBA" id="ARBA00023170"/>
    </source>
</evidence>
<dbReference type="PANTHER" id="PTHR30069">
    <property type="entry name" value="TONB-DEPENDENT OUTER MEMBRANE RECEPTOR"/>
    <property type="match status" value="1"/>
</dbReference>
<evidence type="ECO:0000313" key="16">
    <source>
        <dbReference type="Proteomes" id="UP000831290"/>
    </source>
</evidence>
<dbReference type="PANTHER" id="PTHR30069:SF29">
    <property type="entry name" value="HEMOGLOBIN AND HEMOGLOBIN-HAPTOGLOBIN-BINDING PROTEIN 1-RELATED"/>
    <property type="match status" value="1"/>
</dbReference>
<dbReference type="Proteomes" id="UP000831290">
    <property type="component" value="Chromosome"/>
</dbReference>
<dbReference type="InterPro" id="IPR008969">
    <property type="entry name" value="CarboxyPept-like_regulatory"/>
</dbReference>
<evidence type="ECO:0000256" key="11">
    <source>
        <dbReference type="RuleBase" id="RU003357"/>
    </source>
</evidence>
<dbReference type="AlphaFoldDB" id="A0A9E7A2B1"/>
<feature type="domain" description="TonB-dependent receptor-like beta-barrel" evidence="13">
    <location>
        <begin position="425"/>
        <end position="867"/>
    </location>
</feature>
<dbReference type="Gene3D" id="2.40.170.20">
    <property type="entry name" value="TonB-dependent receptor, beta-barrel domain"/>
    <property type="match status" value="1"/>
</dbReference>
<keyword evidence="3 10" id="KW-1134">Transmembrane beta strand</keyword>
<evidence type="ECO:0000256" key="10">
    <source>
        <dbReference type="PROSITE-ProRule" id="PRU01360"/>
    </source>
</evidence>
<evidence type="ECO:0000256" key="7">
    <source>
        <dbReference type="ARBA" id="ARBA00023136"/>
    </source>
</evidence>
<reference evidence="15" key="1">
    <citation type="submission" date="2022-03" db="EMBL/GenBank/DDBJ databases">
        <title>Description of Abyssus ytuae gen. nov., sp. nov., a novel member of the family Flavobacteriaceae isolated from the sediment of Mariana Trench.</title>
        <authorList>
            <person name="Zhang J."/>
            <person name="Xu X."/>
        </authorList>
    </citation>
    <scope>NUCLEOTIDE SEQUENCE</scope>
    <source>
        <strain evidence="15">MT3330</strain>
    </source>
</reference>
<feature type="signal peptide" evidence="12">
    <location>
        <begin position="1"/>
        <end position="22"/>
    </location>
</feature>
<keyword evidence="16" id="KW-1185">Reference proteome</keyword>
<keyword evidence="4 10" id="KW-0812">Transmembrane</keyword>
<evidence type="ECO:0000256" key="2">
    <source>
        <dbReference type="ARBA" id="ARBA00022448"/>
    </source>
</evidence>
<dbReference type="InterPro" id="IPR023997">
    <property type="entry name" value="TonB-dep_OMP_SusC/RagA_CS"/>
</dbReference>
<dbReference type="SUPFAM" id="SSF49464">
    <property type="entry name" value="Carboxypeptidase regulatory domain-like"/>
    <property type="match status" value="1"/>
</dbReference>
<evidence type="ECO:0000259" key="14">
    <source>
        <dbReference type="Pfam" id="PF07715"/>
    </source>
</evidence>
<evidence type="ECO:0000259" key="13">
    <source>
        <dbReference type="Pfam" id="PF00593"/>
    </source>
</evidence>
<dbReference type="EMBL" id="CP094358">
    <property type="protein sequence ID" value="UOB18471.1"/>
    <property type="molecule type" value="Genomic_DNA"/>
</dbReference>
<keyword evidence="9 10" id="KW-0998">Cell outer membrane</keyword>
<gene>
    <name evidence="15" type="ORF">MQE35_04065</name>
</gene>
<sequence>MKVNNFWMMLVFLLLGFSLTLAQEKLITGNVTDDLDLPLPGVNVFIKGTSTGTQTDFDGTYSISAAPGQVIVFSFIGQMTEERTVGQSNVINVQMTEDTQALEEVVVTALGIERKPKELSYSVQEVGGEEVNKTKAVNAATVMVGKVSGLQVNTTNNGVNPNTRVVLRGNRSLLGNNEALIVIDGYPSSRGVLDRINPSDIADISVLKGANASALYGSDAANGVILISTIKGKGKLNLTYTTSYQEESVSYMPELQDKFGAGGFPDGTLYPLENVNWGPRFDGRLVEASETYEDGRVWLVPFTPIKDNHKNFFNRGSTVRHGLTVQGGDDISDFMFSLDQTNVKGIVPKDTYNRTNVRLKASRNFEKFEIGGNFSFFRSHANVVSDVGGRQGRPLYWNVLNTPLHIPITEMKNWRTGEFTRNEVSYYRFYENPYFIVDTQREKTDYQEFTIIAHMKYDFTDWLNLNWRGGYTGGSENFKRELGAFTYAFHVPHPYSEMDPYGASVYDETSNTTRFNSDVILNITKDIDEHFSVNANIGQNIRLTTYKAVNVSGENLIIPDFYNVSSRTGDLAGGEESQLYRKAGVYGDLTIGFNDYLFLNVTARNDWSSALPKDEQSYFYPGGGISFVVSDAFPGIKGDKGLSYLKASFNITETGNDPRPYVTNPVFYAPNDNSANYDDEPYSFPYGSTVGLAQSYRESAPDLNPEFTTAYEAGLEFGLFKSRLNGNITLYQTNTTDQIVPINIAPSSGATSIWTNIGEIQNQGIEIDLLAKIFRNKDFKWEVGVNYSGFKSEVLSLTGGVNMVDIGGFSTAQIVAEVGKPYPQIRTTAYERDDQGRVIVGDDGDPIQSSELVTQGKTTPDYIIGLNTNIQFKNFSFYAVADYRTGHVFYNSIVDALEFTGLTKHSASSNREPFIFPNSSYSDGNGGYVANTDRPTSSGGNSFWDAYNDVKENYVTDATTLKIREVALTYNFDEHLMDKIGLQNLSIGVFGRNLFTFRPAENVYTDPEFNFTTGNAIGVGTQSQTPPTRQYGITLTAKF</sequence>
<dbReference type="NCBIfam" id="TIGR04057">
    <property type="entry name" value="SusC_RagA_signa"/>
    <property type="match status" value="1"/>
</dbReference>
<dbReference type="NCBIfam" id="TIGR04056">
    <property type="entry name" value="OMP_RagA_SusC"/>
    <property type="match status" value="1"/>
</dbReference>
<keyword evidence="8" id="KW-0675">Receptor</keyword>
<dbReference type="GO" id="GO:0009279">
    <property type="term" value="C:cell outer membrane"/>
    <property type="evidence" value="ECO:0007669"/>
    <property type="project" value="UniProtKB-SubCell"/>
</dbReference>
<keyword evidence="5 12" id="KW-0732">Signal</keyword>
<evidence type="ECO:0000313" key="15">
    <source>
        <dbReference type="EMBL" id="UOB18471.1"/>
    </source>
</evidence>
<name>A0A9E7A2B1_9FLAO</name>
<dbReference type="InterPro" id="IPR012910">
    <property type="entry name" value="Plug_dom"/>
</dbReference>
<evidence type="ECO:0000256" key="9">
    <source>
        <dbReference type="ARBA" id="ARBA00023237"/>
    </source>
</evidence>
<dbReference type="Gene3D" id="2.60.40.1120">
    <property type="entry name" value="Carboxypeptidase-like, regulatory domain"/>
    <property type="match status" value="1"/>
</dbReference>
<accession>A0A9E7A2B1</accession>
<keyword evidence="2 10" id="KW-0813">Transport</keyword>
<feature type="chain" id="PRO_5038913400" evidence="12">
    <location>
        <begin position="23"/>
        <end position="1039"/>
    </location>
</feature>
<evidence type="ECO:0000256" key="6">
    <source>
        <dbReference type="ARBA" id="ARBA00023077"/>
    </source>
</evidence>
<dbReference type="RefSeq" id="WP_255844707.1">
    <property type="nucleotide sequence ID" value="NZ_CP094358.1"/>
</dbReference>
<dbReference type="Pfam" id="PF00593">
    <property type="entry name" value="TonB_dep_Rec_b-barrel"/>
    <property type="match status" value="1"/>
</dbReference>
<feature type="domain" description="TonB-dependent receptor plug" evidence="14">
    <location>
        <begin position="117"/>
        <end position="224"/>
    </location>
</feature>
<dbReference type="InterPro" id="IPR023996">
    <property type="entry name" value="TonB-dep_OMP_SusC/RagA"/>
</dbReference>
<dbReference type="GO" id="GO:0044718">
    <property type="term" value="P:siderophore transmembrane transport"/>
    <property type="evidence" value="ECO:0007669"/>
    <property type="project" value="TreeGrafter"/>
</dbReference>
<evidence type="ECO:0000256" key="4">
    <source>
        <dbReference type="ARBA" id="ARBA00022692"/>
    </source>
</evidence>
<evidence type="ECO:0000256" key="5">
    <source>
        <dbReference type="ARBA" id="ARBA00022729"/>
    </source>
</evidence>